<proteinExistence type="predicted"/>
<reference evidence="1" key="1">
    <citation type="journal article" date="2014" name="Front. Microbiol.">
        <title>High frequency of phylogenetically diverse reductive dehalogenase-homologous genes in deep subseafloor sedimentary metagenomes.</title>
        <authorList>
            <person name="Kawai M."/>
            <person name="Futagami T."/>
            <person name="Toyoda A."/>
            <person name="Takaki Y."/>
            <person name="Nishi S."/>
            <person name="Hori S."/>
            <person name="Arai W."/>
            <person name="Tsubouchi T."/>
            <person name="Morono Y."/>
            <person name="Uchiyama I."/>
            <person name="Ito T."/>
            <person name="Fujiyama A."/>
            <person name="Inagaki F."/>
            <person name="Takami H."/>
        </authorList>
    </citation>
    <scope>NUCLEOTIDE SEQUENCE</scope>
    <source>
        <strain evidence="1">Expedition CK06-06</strain>
    </source>
</reference>
<sequence length="57" mass="6725">MDTSDPDIEFDENGICNHCKGYDEVVKKNILPQEERKKELQNLVKKIKEKGKNKKYD</sequence>
<dbReference type="AlphaFoldDB" id="X1K887"/>
<feature type="non-terminal residue" evidence="1">
    <location>
        <position position="57"/>
    </location>
</feature>
<name>X1K887_9ZZZZ</name>
<gene>
    <name evidence="1" type="ORF">S06H3_16840</name>
</gene>
<evidence type="ECO:0000313" key="1">
    <source>
        <dbReference type="EMBL" id="GAI03242.1"/>
    </source>
</evidence>
<dbReference type="EMBL" id="BARV01008369">
    <property type="protein sequence ID" value="GAI03242.1"/>
    <property type="molecule type" value="Genomic_DNA"/>
</dbReference>
<comment type="caution">
    <text evidence="1">The sequence shown here is derived from an EMBL/GenBank/DDBJ whole genome shotgun (WGS) entry which is preliminary data.</text>
</comment>
<accession>X1K887</accession>
<organism evidence="1">
    <name type="scientific">marine sediment metagenome</name>
    <dbReference type="NCBI Taxonomy" id="412755"/>
    <lineage>
        <taxon>unclassified sequences</taxon>
        <taxon>metagenomes</taxon>
        <taxon>ecological metagenomes</taxon>
    </lineage>
</organism>
<protein>
    <submittedName>
        <fullName evidence="1">Uncharacterized protein</fullName>
    </submittedName>
</protein>